<name>A0AAX2CNE3_9BACI</name>
<proteinExistence type="predicted"/>
<dbReference type="AlphaFoldDB" id="A0AAX2CNE3"/>
<sequence>MEQWDERQIAHFEEIGERLIGNLEEKKKDIKKQIARENLREIERKAHYELEEDEYIELQFQASATGGYYLGSLLCSADYFAMPLVLVDVGNRFVVFGTKHKVMIYEVKEMYQLQREYIIDYNNISKYYYKTKKDRTILCFKAKKDKYNQLRECSNWLLYGYLQGRINMMIDRSDRDVIAKFFDRYCQIDY</sequence>
<evidence type="ECO:0000313" key="2">
    <source>
        <dbReference type="Proteomes" id="UP000242164"/>
    </source>
</evidence>
<accession>A0AAX2CNE3</accession>
<gene>
    <name evidence="1" type="ORF">BCB44BAC_04435</name>
</gene>
<protein>
    <submittedName>
        <fullName evidence="1">Uncharacterized protein</fullName>
    </submittedName>
</protein>
<organism evidence="1 2">
    <name type="scientific">Bacillus cytotoxicus</name>
    <dbReference type="NCBI Taxonomy" id="580165"/>
    <lineage>
        <taxon>Bacteria</taxon>
        <taxon>Bacillati</taxon>
        <taxon>Bacillota</taxon>
        <taxon>Bacilli</taxon>
        <taxon>Bacillales</taxon>
        <taxon>Bacillaceae</taxon>
        <taxon>Bacillus</taxon>
        <taxon>Bacillus cereus group</taxon>
    </lineage>
</organism>
<evidence type="ECO:0000313" key="1">
    <source>
        <dbReference type="EMBL" id="SCM07405.1"/>
    </source>
</evidence>
<dbReference type="EMBL" id="FMIK01000063">
    <property type="protein sequence ID" value="SCM07405.1"/>
    <property type="molecule type" value="Genomic_DNA"/>
</dbReference>
<dbReference type="Proteomes" id="UP000242164">
    <property type="component" value="Unassembled WGS sequence"/>
</dbReference>
<comment type="caution">
    <text evidence="1">The sequence shown here is derived from an EMBL/GenBank/DDBJ whole genome shotgun (WGS) entry which is preliminary data.</text>
</comment>
<reference evidence="1 2" key="1">
    <citation type="submission" date="2016-08" db="EMBL/GenBank/DDBJ databases">
        <authorList>
            <person name="Loux V."/>
            <person name="Rue O."/>
        </authorList>
    </citation>
    <scope>NUCLEOTIDE SEQUENCE [LARGE SCALE GENOMIC DNA]</scope>
    <source>
        <strain evidence="1 2">AFSSA_08CEB44bac</strain>
    </source>
</reference>